<accession>A0A3B3E0W7</accession>
<dbReference type="PaxDb" id="30732-ENSOMEP00000035255"/>
<reference evidence="2" key="1">
    <citation type="submission" date="2025-08" db="UniProtKB">
        <authorList>
            <consortium name="Ensembl"/>
        </authorList>
    </citation>
    <scope>IDENTIFICATION</scope>
</reference>
<dbReference type="Ensembl" id="ENSOMET00000030025.1">
    <property type="protein sequence ID" value="ENSOMEP00000035255.1"/>
    <property type="gene ID" value="ENSOMEG00000022400.1"/>
</dbReference>
<evidence type="ECO:0000256" key="1">
    <source>
        <dbReference type="SAM" id="MobiDB-lite"/>
    </source>
</evidence>
<dbReference type="Proteomes" id="UP000261560">
    <property type="component" value="Unplaced"/>
</dbReference>
<keyword evidence="3" id="KW-1185">Reference proteome</keyword>
<name>A0A3B3E0W7_ORYME</name>
<evidence type="ECO:0000313" key="2">
    <source>
        <dbReference type="Ensembl" id="ENSOMEP00000035255.1"/>
    </source>
</evidence>
<reference evidence="2" key="2">
    <citation type="submission" date="2025-09" db="UniProtKB">
        <authorList>
            <consortium name="Ensembl"/>
        </authorList>
    </citation>
    <scope>IDENTIFICATION</scope>
</reference>
<feature type="region of interest" description="Disordered" evidence="1">
    <location>
        <begin position="1"/>
        <end position="29"/>
    </location>
</feature>
<evidence type="ECO:0000313" key="3">
    <source>
        <dbReference type="Proteomes" id="UP000261560"/>
    </source>
</evidence>
<organism evidence="2 3">
    <name type="scientific">Oryzias melastigma</name>
    <name type="common">Marine medaka</name>
    <dbReference type="NCBI Taxonomy" id="30732"/>
    <lineage>
        <taxon>Eukaryota</taxon>
        <taxon>Metazoa</taxon>
        <taxon>Chordata</taxon>
        <taxon>Craniata</taxon>
        <taxon>Vertebrata</taxon>
        <taxon>Euteleostomi</taxon>
        <taxon>Actinopterygii</taxon>
        <taxon>Neopterygii</taxon>
        <taxon>Teleostei</taxon>
        <taxon>Neoteleostei</taxon>
        <taxon>Acanthomorphata</taxon>
        <taxon>Ovalentaria</taxon>
        <taxon>Atherinomorphae</taxon>
        <taxon>Beloniformes</taxon>
        <taxon>Adrianichthyidae</taxon>
        <taxon>Oryziinae</taxon>
        <taxon>Oryzias</taxon>
    </lineage>
</organism>
<sequence length="85" mass="9542">MVGSIASHRFRIHSQTQRRPSIVRKPRAAPLSSWRRRAETLKELLPRSRFKSWLGDLKQLHGLIGDSILSLGVKASVNGCVIEAL</sequence>
<dbReference type="AlphaFoldDB" id="A0A3B3E0W7"/>
<proteinExistence type="predicted"/>
<protein>
    <submittedName>
        <fullName evidence="2">Uncharacterized protein</fullName>
    </submittedName>
</protein>